<dbReference type="InterPro" id="IPR015965">
    <property type="entry name" value="tRNA_lig_PDEase"/>
</dbReference>
<dbReference type="Pfam" id="PF08302">
    <property type="entry name" value="tRNA_lig_CPD"/>
    <property type="match status" value="1"/>
</dbReference>
<dbReference type="InterPro" id="IPR027417">
    <property type="entry name" value="P-loop_NTPase"/>
</dbReference>
<protein>
    <submittedName>
        <fullName evidence="3">Uncharacterized protein</fullName>
    </submittedName>
</protein>
<dbReference type="Gene3D" id="3.40.50.300">
    <property type="entry name" value="P-loop containing nucleotide triphosphate hydrolases"/>
    <property type="match status" value="1"/>
</dbReference>
<feature type="domain" description="tRNA ligase kinase" evidence="2">
    <location>
        <begin position="9"/>
        <end position="169"/>
    </location>
</feature>
<evidence type="ECO:0000259" key="1">
    <source>
        <dbReference type="Pfam" id="PF08302"/>
    </source>
</evidence>
<dbReference type="PANTHER" id="PTHR32004">
    <property type="entry name" value="TRNA LIGASE"/>
    <property type="match status" value="1"/>
</dbReference>
<dbReference type="Pfam" id="PF08303">
    <property type="entry name" value="tRNA_lig_kinase"/>
    <property type="match status" value="1"/>
</dbReference>
<dbReference type="GO" id="GO:0003972">
    <property type="term" value="F:RNA ligase (ATP) activity"/>
    <property type="evidence" value="ECO:0007669"/>
    <property type="project" value="InterPro"/>
</dbReference>
<dbReference type="PANTHER" id="PTHR32004:SF1">
    <property type="entry name" value="TRNA LIGASE"/>
    <property type="match status" value="1"/>
</dbReference>
<dbReference type="GO" id="GO:0005634">
    <property type="term" value="C:nucleus"/>
    <property type="evidence" value="ECO:0007669"/>
    <property type="project" value="TreeGrafter"/>
</dbReference>
<dbReference type="InterPro" id="IPR015966">
    <property type="entry name" value="tRNA_lig_kin_fungi"/>
</dbReference>
<evidence type="ECO:0000313" key="3">
    <source>
        <dbReference type="EMBL" id="KAH3669187.1"/>
    </source>
</evidence>
<accession>A0A9P8PC69</accession>
<dbReference type="EMBL" id="JAEUBF010001336">
    <property type="protein sequence ID" value="KAH3669187.1"/>
    <property type="molecule type" value="Genomic_DNA"/>
</dbReference>
<gene>
    <name evidence="3" type="ORF">WICMUC_005026</name>
</gene>
<dbReference type="OrthoDB" id="276239at2759"/>
<comment type="caution">
    <text evidence="3">The sequence shown here is derived from an EMBL/GenBank/DDBJ whole genome shotgun (WGS) entry which is preliminary data.</text>
</comment>
<reference evidence="3" key="1">
    <citation type="journal article" date="2021" name="Open Biol.">
        <title>Shared evolutionary footprints suggest mitochondrial oxidative damage underlies multiple complex I losses in fungi.</title>
        <authorList>
            <person name="Schikora-Tamarit M.A."/>
            <person name="Marcet-Houben M."/>
            <person name="Nosek J."/>
            <person name="Gabaldon T."/>
        </authorList>
    </citation>
    <scope>NUCLEOTIDE SEQUENCE</scope>
    <source>
        <strain evidence="3">CBS6341</strain>
    </source>
</reference>
<feature type="domain" description="tRNA ligase phosphodiesterase" evidence="1">
    <location>
        <begin position="175"/>
        <end position="221"/>
    </location>
</feature>
<dbReference type="Proteomes" id="UP000769528">
    <property type="component" value="Unassembled WGS sequence"/>
</dbReference>
<organism evidence="3 4">
    <name type="scientific">Wickerhamomyces mucosus</name>
    <dbReference type="NCBI Taxonomy" id="1378264"/>
    <lineage>
        <taxon>Eukaryota</taxon>
        <taxon>Fungi</taxon>
        <taxon>Dikarya</taxon>
        <taxon>Ascomycota</taxon>
        <taxon>Saccharomycotina</taxon>
        <taxon>Saccharomycetes</taxon>
        <taxon>Phaffomycetales</taxon>
        <taxon>Wickerhamomycetaceae</taxon>
        <taxon>Wickerhamomyces</taxon>
    </lineage>
</organism>
<name>A0A9P8PC69_9ASCO</name>
<dbReference type="PROSITE" id="PS51257">
    <property type="entry name" value="PROKAR_LIPOPROTEIN"/>
    <property type="match status" value="1"/>
</dbReference>
<evidence type="ECO:0000259" key="2">
    <source>
        <dbReference type="Pfam" id="PF08303"/>
    </source>
</evidence>
<evidence type="ECO:0000313" key="4">
    <source>
        <dbReference type="Proteomes" id="UP000769528"/>
    </source>
</evidence>
<dbReference type="GO" id="GO:0005524">
    <property type="term" value="F:ATP binding"/>
    <property type="evidence" value="ECO:0007669"/>
    <property type="project" value="InterPro"/>
</dbReference>
<reference evidence="3" key="2">
    <citation type="submission" date="2021-01" db="EMBL/GenBank/DDBJ databases">
        <authorList>
            <person name="Schikora-Tamarit M.A."/>
        </authorList>
    </citation>
    <scope>NUCLEOTIDE SEQUENCE</scope>
    <source>
        <strain evidence="3">CBS6341</strain>
    </source>
</reference>
<dbReference type="SUPFAM" id="SSF52540">
    <property type="entry name" value="P-loop containing nucleoside triphosphate hydrolases"/>
    <property type="match status" value="1"/>
</dbReference>
<sequence length="222" mass="25738">MSTKETKYVLIPISSIGCGKTTISLALSKILNNVEFVSNDDMKSSSKFFNRSKQVLTRNKAVIMDKNNHKFKLRENIFLTFENTESVVDLKYICLNFIGIDSYHKSKKFWDLTTQRVFKRGDNHQSIKAESSNKSQIYKIMKMFVNQIEPVDISKNPDIKFDLVIDLQVTDQDDSSLDNIRLIIHKIHEKYPQLIPKLPSEGLLVQSYQEALQFKPTIKRKT</sequence>
<dbReference type="AlphaFoldDB" id="A0A9P8PC69"/>
<proteinExistence type="predicted"/>
<dbReference type="GO" id="GO:0006388">
    <property type="term" value="P:tRNA splicing, via endonucleolytic cleavage and ligation"/>
    <property type="evidence" value="ECO:0007669"/>
    <property type="project" value="InterPro"/>
</dbReference>
<keyword evidence="4" id="KW-1185">Reference proteome</keyword>